<keyword evidence="3 13" id="KW-0813">Transport</keyword>
<evidence type="ECO:0000313" key="15">
    <source>
        <dbReference type="EMBL" id="SDZ74979.1"/>
    </source>
</evidence>
<dbReference type="PANTHER" id="PTHR42823:SF3">
    <property type="entry name" value="ATP SYNTHASE SUBUNIT A, CHLOROPLASTIC"/>
    <property type="match status" value="1"/>
</dbReference>
<dbReference type="PANTHER" id="PTHR42823">
    <property type="entry name" value="ATP SYNTHASE SUBUNIT A, CHLOROPLASTIC"/>
    <property type="match status" value="1"/>
</dbReference>
<name>A0A1H3VJN2_9BACT</name>
<dbReference type="CDD" id="cd00310">
    <property type="entry name" value="ATP-synt_Fo_a_6"/>
    <property type="match status" value="1"/>
</dbReference>
<dbReference type="PROSITE" id="PS00449">
    <property type="entry name" value="ATPASE_A"/>
    <property type="match status" value="1"/>
</dbReference>
<protein>
    <recommendedName>
        <fullName evidence="13 14">ATP synthase subunit a</fullName>
    </recommendedName>
    <alternativeName>
        <fullName evidence="13">ATP synthase F0 sector subunit a</fullName>
    </alternativeName>
    <alternativeName>
        <fullName evidence="13">F-ATPase subunit 6</fullName>
    </alternativeName>
</protein>
<keyword evidence="9 13" id="KW-1133">Transmembrane helix</keyword>
<feature type="transmembrane region" description="Helical" evidence="13">
    <location>
        <begin position="22"/>
        <end position="40"/>
    </location>
</feature>
<dbReference type="Gene3D" id="1.20.120.220">
    <property type="entry name" value="ATP synthase, F0 complex, subunit A"/>
    <property type="match status" value="1"/>
</dbReference>
<organism evidence="15 16">
    <name type="scientific">Desulfuromusa kysingii</name>
    <dbReference type="NCBI Taxonomy" id="37625"/>
    <lineage>
        <taxon>Bacteria</taxon>
        <taxon>Pseudomonadati</taxon>
        <taxon>Thermodesulfobacteriota</taxon>
        <taxon>Desulfuromonadia</taxon>
        <taxon>Desulfuromonadales</taxon>
        <taxon>Geopsychrobacteraceae</taxon>
        <taxon>Desulfuromusa</taxon>
    </lineage>
</organism>
<evidence type="ECO:0000256" key="10">
    <source>
        <dbReference type="ARBA" id="ARBA00023065"/>
    </source>
</evidence>
<reference evidence="15 16" key="1">
    <citation type="submission" date="2016-10" db="EMBL/GenBank/DDBJ databases">
        <authorList>
            <person name="de Groot N.N."/>
        </authorList>
    </citation>
    <scope>NUCLEOTIDE SEQUENCE [LARGE SCALE GENOMIC DNA]</scope>
    <source>
        <strain evidence="15 16">DSM 7343</strain>
    </source>
</reference>
<dbReference type="InterPro" id="IPR045082">
    <property type="entry name" value="ATP_syn_F0_a_bact/chloroplast"/>
</dbReference>
<feature type="transmembrane region" description="Helical" evidence="13">
    <location>
        <begin position="198"/>
        <end position="220"/>
    </location>
</feature>
<feature type="transmembrane region" description="Helical" evidence="13">
    <location>
        <begin position="171"/>
        <end position="191"/>
    </location>
</feature>
<evidence type="ECO:0000313" key="16">
    <source>
        <dbReference type="Proteomes" id="UP000199409"/>
    </source>
</evidence>
<dbReference type="RefSeq" id="WP_092343990.1">
    <property type="nucleotide sequence ID" value="NZ_FNQN01000001.1"/>
</dbReference>
<dbReference type="AlphaFoldDB" id="A0A1H3VJN2"/>
<dbReference type="FunFam" id="1.20.120.220:FF:000006">
    <property type="entry name" value="ATP synthase subunit a"/>
    <property type="match status" value="1"/>
</dbReference>
<feature type="transmembrane region" description="Helical" evidence="13">
    <location>
        <begin position="76"/>
        <end position="101"/>
    </location>
</feature>
<evidence type="ECO:0000256" key="13">
    <source>
        <dbReference type="HAMAP-Rule" id="MF_01393"/>
    </source>
</evidence>
<keyword evidence="6 13" id="KW-0138">CF(0)</keyword>
<evidence type="ECO:0000256" key="7">
    <source>
        <dbReference type="ARBA" id="ARBA00022692"/>
    </source>
</evidence>
<feature type="transmembrane region" description="Helical" evidence="13">
    <location>
        <begin position="107"/>
        <end position="125"/>
    </location>
</feature>
<comment type="subcellular location">
    <subcellularLocation>
        <location evidence="13 14">Cell membrane</location>
        <topology evidence="13 14">Multi-pass membrane protein</topology>
    </subcellularLocation>
    <subcellularLocation>
        <location evidence="1">Membrane</location>
        <topology evidence="1">Multi-pass membrane protein</topology>
    </subcellularLocation>
</comment>
<feature type="transmembrane region" description="Helical" evidence="13">
    <location>
        <begin position="137"/>
        <end position="159"/>
    </location>
</feature>
<keyword evidence="12 13" id="KW-0066">ATP synthesis</keyword>
<sequence length="224" mass="24927">MTHPFLFLQWIEQQLHLHVGEHVTYTWLVMALLILVAFLASRSISMVPSGVQNLMEAVIIGIDGLIEETMGEEGKAYFPLIATFALFILVCNLIGLVPGFYPPTANLNTNAALALIVFVLTHVVGFRKHGIGYLKHFMGPIIWLAPLMFVIEIIGHLARPLSLTLRLFGNMYGHEIVLMIFLALVPLFLPIPMMLMGVLIAFIQTFVFTLLAMIYVAGALEEAH</sequence>
<dbReference type="HAMAP" id="MF_01393">
    <property type="entry name" value="ATP_synth_a_bact"/>
    <property type="match status" value="1"/>
</dbReference>
<keyword evidence="7 13" id="KW-0812">Transmembrane</keyword>
<evidence type="ECO:0000256" key="6">
    <source>
        <dbReference type="ARBA" id="ARBA00022547"/>
    </source>
</evidence>
<dbReference type="GO" id="GO:0042777">
    <property type="term" value="P:proton motive force-driven plasma membrane ATP synthesis"/>
    <property type="evidence" value="ECO:0007669"/>
    <property type="project" value="TreeGrafter"/>
</dbReference>
<evidence type="ECO:0000256" key="12">
    <source>
        <dbReference type="ARBA" id="ARBA00023310"/>
    </source>
</evidence>
<evidence type="ECO:0000256" key="8">
    <source>
        <dbReference type="ARBA" id="ARBA00022781"/>
    </source>
</evidence>
<dbReference type="GO" id="GO:0045259">
    <property type="term" value="C:proton-transporting ATP synthase complex"/>
    <property type="evidence" value="ECO:0007669"/>
    <property type="project" value="UniProtKB-KW"/>
</dbReference>
<evidence type="ECO:0000256" key="9">
    <source>
        <dbReference type="ARBA" id="ARBA00022989"/>
    </source>
</evidence>
<evidence type="ECO:0000256" key="1">
    <source>
        <dbReference type="ARBA" id="ARBA00004141"/>
    </source>
</evidence>
<dbReference type="NCBIfam" id="TIGR01131">
    <property type="entry name" value="ATP_synt_6_or_A"/>
    <property type="match status" value="1"/>
</dbReference>
<evidence type="ECO:0000256" key="4">
    <source>
        <dbReference type="ARBA" id="ARBA00022475"/>
    </source>
</evidence>
<keyword evidence="5" id="KW-0997">Cell inner membrane</keyword>
<keyword evidence="16" id="KW-1185">Reference proteome</keyword>
<dbReference type="InterPro" id="IPR000568">
    <property type="entry name" value="ATP_synth_F0_asu"/>
</dbReference>
<evidence type="ECO:0000256" key="2">
    <source>
        <dbReference type="ARBA" id="ARBA00006810"/>
    </source>
</evidence>
<dbReference type="GO" id="GO:0046933">
    <property type="term" value="F:proton-transporting ATP synthase activity, rotational mechanism"/>
    <property type="evidence" value="ECO:0007669"/>
    <property type="project" value="UniProtKB-UniRule"/>
</dbReference>
<accession>A0A1H3VJN2</accession>
<keyword evidence="4 13" id="KW-1003">Cell membrane</keyword>
<evidence type="ECO:0000256" key="14">
    <source>
        <dbReference type="RuleBase" id="RU000483"/>
    </source>
</evidence>
<dbReference type="InterPro" id="IPR035908">
    <property type="entry name" value="F0_ATP_A_sf"/>
</dbReference>
<gene>
    <name evidence="13" type="primary">atpB</name>
    <name evidence="15" type="ORF">SAMN05660420_00111</name>
</gene>
<dbReference type="Proteomes" id="UP000199409">
    <property type="component" value="Unassembled WGS sequence"/>
</dbReference>
<keyword evidence="8 13" id="KW-0375">Hydrogen ion transport</keyword>
<dbReference type="PRINTS" id="PR00123">
    <property type="entry name" value="ATPASEA"/>
</dbReference>
<proteinExistence type="inferred from homology"/>
<dbReference type="SUPFAM" id="SSF81336">
    <property type="entry name" value="F1F0 ATP synthase subunit A"/>
    <property type="match status" value="1"/>
</dbReference>
<keyword evidence="10 13" id="KW-0406">Ion transport</keyword>
<keyword evidence="11 13" id="KW-0472">Membrane</keyword>
<dbReference type="EMBL" id="FNQN01000001">
    <property type="protein sequence ID" value="SDZ74979.1"/>
    <property type="molecule type" value="Genomic_DNA"/>
</dbReference>
<evidence type="ECO:0000256" key="3">
    <source>
        <dbReference type="ARBA" id="ARBA00022448"/>
    </source>
</evidence>
<evidence type="ECO:0000256" key="5">
    <source>
        <dbReference type="ARBA" id="ARBA00022519"/>
    </source>
</evidence>
<dbReference type="OrthoDB" id="9789241at2"/>
<comment type="function">
    <text evidence="13 14">Key component of the proton channel; it plays a direct role in the translocation of protons across the membrane.</text>
</comment>
<comment type="similarity">
    <text evidence="2 13 14">Belongs to the ATPase A chain family.</text>
</comment>
<evidence type="ECO:0000256" key="11">
    <source>
        <dbReference type="ARBA" id="ARBA00023136"/>
    </source>
</evidence>
<dbReference type="InterPro" id="IPR023011">
    <property type="entry name" value="ATP_synth_F0_asu_AS"/>
</dbReference>
<dbReference type="STRING" id="37625.SAMN05660420_00111"/>
<dbReference type="GO" id="GO:0005886">
    <property type="term" value="C:plasma membrane"/>
    <property type="evidence" value="ECO:0007669"/>
    <property type="project" value="UniProtKB-SubCell"/>
</dbReference>
<dbReference type="Pfam" id="PF00119">
    <property type="entry name" value="ATP-synt_A"/>
    <property type="match status" value="1"/>
</dbReference>